<comment type="caution">
    <text evidence="1">The sequence shown here is derived from an EMBL/GenBank/DDBJ whole genome shotgun (WGS) entry which is preliminary data.</text>
</comment>
<proteinExistence type="predicted"/>
<dbReference type="AlphaFoldDB" id="A0A8X7VKR1"/>
<keyword evidence="2" id="KW-1185">Reference proteome</keyword>
<reference evidence="1 2" key="1">
    <citation type="submission" date="2020-02" db="EMBL/GenBank/DDBJ databases">
        <authorList>
            <person name="Ma Q."/>
            <person name="Huang Y."/>
            <person name="Song X."/>
            <person name="Pei D."/>
        </authorList>
    </citation>
    <scope>NUCLEOTIDE SEQUENCE [LARGE SCALE GENOMIC DNA]</scope>
    <source>
        <strain evidence="1">Sxm20200214</strain>
        <tissue evidence="1">Leaf</tissue>
    </source>
</reference>
<dbReference type="Proteomes" id="UP000886595">
    <property type="component" value="Unassembled WGS sequence"/>
</dbReference>
<evidence type="ECO:0000313" key="1">
    <source>
        <dbReference type="EMBL" id="KAG2312928.1"/>
    </source>
</evidence>
<organism evidence="1 2">
    <name type="scientific">Brassica carinata</name>
    <name type="common">Ethiopian mustard</name>
    <name type="synonym">Abyssinian cabbage</name>
    <dbReference type="NCBI Taxonomy" id="52824"/>
    <lineage>
        <taxon>Eukaryota</taxon>
        <taxon>Viridiplantae</taxon>
        <taxon>Streptophyta</taxon>
        <taxon>Embryophyta</taxon>
        <taxon>Tracheophyta</taxon>
        <taxon>Spermatophyta</taxon>
        <taxon>Magnoliopsida</taxon>
        <taxon>eudicotyledons</taxon>
        <taxon>Gunneridae</taxon>
        <taxon>Pentapetalae</taxon>
        <taxon>rosids</taxon>
        <taxon>malvids</taxon>
        <taxon>Brassicales</taxon>
        <taxon>Brassicaceae</taxon>
        <taxon>Brassiceae</taxon>
        <taxon>Brassica</taxon>
    </lineage>
</organism>
<name>A0A8X7VKR1_BRACI</name>
<evidence type="ECO:0000313" key="2">
    <source>
        <dbReference type="Proteomes" id="UP000886595"/>
    </source>
</evidence>
<dbReference type="EMBL" id="JAAMPC010000005">
    <property type="protein sequence ID" value="KAG2312928.1"/>
    <property type="molecule type" value="Genomic_DNA"/>
</dbReference>
<dbReference type="OrthoDB" id="10440946at2759"/>
<protein>
    <submittedName>
        <fullName evidence="1">Uncharacterized protein</fullName>
    </submittedName>
</protein>
<accession>A0A8X7VKR1</accession>
<gene>
    <name evidence="1" type="ORF">Bca52824_024485</name>
</gene>
<sequence length="79" mass="8820">MVKVTATATATTSFCHNDGLRFSLCWRRTLQLIAKLSLPHRFSPREILTNGGRQFGAAGSPIEIVYVIVVTLDPRHLLR</sequence>